<evidence type="ECO:0000313" key="1">
    <source>
        <dbReference type="EMBL" id="AIF24502.1"/>
    </source>
</evidence>
<protein>
    <submittedName>
        <fullName evidence="1">Uncharacterized protein</fullName>
    </submittedName>
</protein>
<dbReference type="PROSITE" id="PS51257">
    <property type="entry name" value="PROKAR_LIPOPROTEIN"/>
    <property type="match status" value="1"/>
</dbReference>
<reference evidence="1" key="1">
    <citation type="journal article" date="2014" name="Genome Biol. Evol.">
        <title>Pangenome evidence for extensive interdomain horizontal transfer affecting lineage core and shell genes in uncultured planktonic thaumarchaeota and euryarchaeota.</title>
        <authorList>
            <person name="Deschamps P."/>
            <person name="Zivanovic Y."/>
            <person name="Moreira D."/>
            <person name="Rodriguez-Valera F."/>
            <person name="Lopez-Garcia P."/>
        </authorList>
    </citation>
    <scope>NUCLEOTIDE SEQUENCE</scope>
</reference>
<sequence>MKANSTLMTLLMITTALAGCAGDESLPEELEGTTWVTIEDTGYGQLDWSSISVVTFNEDGTLEEAYFAHAEDGCDEHEGLVPSEKDPGLCIVTFDTVGFANTPVGIMTWEVTEDGVLIVSTSMSFSGEEWDEGFCDMMWEYGFDTQDYSTAAVVSWDEESGTCDISLRQWGKLILGDGTLVSHPLHRVMQGGSSDIACTLGVPWTGQSLGDIGWLEHEELLPLCPADVPMGTSVWDCRIEVPLDGLDAETYQEAVEQHPGYPEWCGSPVPAGMDAENPGPGFLDGSEPRISPADDVYGSAEEWGKWGRNETHFVGSWPGPEECNTMTIYDIFQWIDWPDDQPEGEVGQWDEGLSLCATPVPCESEVDSQLIYEGCWPSPYARYHWTGDYLYIGQVSE</sequence>
<dbReference type="AlphaFoldDB" id="A0A075ICJ6"/>
<organism evidence="1">
    <name type="scientific">uncultured marine group II/III euryarchaeote SAT1000_32_C10</name>
    <dbReference type="NCBI Taxonomy" id="1456573"/>
    <lineage>
        <taxon>Archaea</taxon>
        <taxon>Methanobacteriati</taxon>
        <taxon>Methanobacteriota</taxon>
        <taxon>environmental samples</taxon>
    </lineage>
</organism>
<dbReference type="EMBL" id="KF901262">
    <property type="protein sequence ID" value="AIF24502.1"/>
    <property type="molecule type" value="Genomic_DNA"/>
</dbReference>
<accession>A0A075ICJ6</accession>
<proteinExistence type="predicted"/>
<name>A0A075ICJ6_9EURY</name>